<keyword evidence="3" id="KW-1133">Transmembrane helix</keyword>
<organism evidence="6">
    <name type="scientific">Amphimedon queenslandica</name>
    <name type="common">Sponge</name>
    <dbReference type="NCBI Taxonomy" id="400682"/>
    <lineage>
        <taxon>Eukaryota</taxon>
        <taxon>Metazoa</taxon>
        <taxon>Porifera</taxon>
        <taxon>Demospongiae</taxon>
        <taxon>Heteroscleromorpha</taxon>
        <taxon>Haplosclerida</taxon>
        <taxon>Niphatidae</taxon>
        <taxon>Amphimedon</taxon>
    </lineage>
</organism>
<dbReference type="InParanoid" id="A0A1X7TB78"/>
<sequence>MYVRILFPYYDVSFPDFWIADQLNSLAIVLLDMQYFICYLVYGQNATTGKPYS</sequence>
<dbReference type="InterPro" id="IPR004342">
    <property type="entry name" value="EXS_C"/>
</dbReference>
<evidence type="ECO:0000256" key="4">
    <source>
        <dbReference type="ARBA" id="ARBA00023136"/>
    </source>
</evidence>
<evidence type="ECO:0000256" key="2">
    <source>
        <dbReference type="ARBA" id="ARBA00022692"/>
    </source>
</evidence>
<keyword evidence="4" id="KW-0472">Membrane</keyword>
<proteinExistence type="predicted"/>
<dbReference type="Pfam" id="PF03124">
    <property type="entry name" value="EXS"/>
    <property type="match status" value="1"/>
</dbReference>
<dbReference type="GO" id="GO:0016020">
    <property type="term" value="C:membrane"/>
    <property type="evidence" value="ECO:0007669"/>
    <property type="project" value="UniProtKB-SubCell"/>
</dbReference>
<dbReference type="AlphaFoldDB" id="A0A1X7TB78"/>
<evidence type="ECO:0000256" key="3">
    <source>
        <dbReference type="ARBA" id="ARBA00022989"/>
    </source>
</evidence>
<protein>
    <recommendedName>
        <fullName evidence="5">EXS domain-containing protein</fullName>
    </recommendedName>
</protein>
<comment type="subcellular location">
    <subcellularLocation>
        <location evidence="1">Membrane</location>
        <topology evidence="1">Multi-pass membrane protein</topology>
    </subcellularLocation>
</comment>
<reference evidence="6" key="1">
    <citation type="submission" date="2017-05" db="UniProtKB">
        <authorList>
            <consortium name="EnsemblMetazoa"/>
        </authorList>
    </citation>
    <scope>IDENTIFICATION</scope>
</reference>
<evidence type="ECO:0000256" key="1">
    <source>
        <dbReference type="ARBA" id="ARBA00004141"/>
    </source>
</evidence>
<name>A0A1X7TB78_AMPQE</name>
<keyword evidence="2" id="KW-0812">Transmembrane</keyword>
<feature type="domain" description="EXS" evidence="5">
    <location>
        <begin position="3"/>
        <end position="43"/>
    </location>
</feature>
<evidence type="ECO:0000259" key="5">
    <source>
        <dbReference type="Pfam" id="PF03124"/>
    </source>
</evidence>
<accession>A0A1X7TB78</accession>
<evidence type="ECO:0000313" key="6">
    <source>
        <dbReference type="EnsemblMetazoa" id="Aqu2.1.11811_001"/>
    </source>
</evidence>
<dbReference type="EnsemblMetazoa" id="Aqu2.1.11811_001">
    <property type="protein sequence ID" value="Aqu2.1.11811_001"/>
    <property type="gene ID" value="Aqu2.1.11811"/>
</dbReference>